<evidence type="ECO:0000313" key="9">
    <source>
        <dbReference type="EMBL" id="MFD2096027.1"/>
    </source>
</evidence>
<dbReference type="Pfam" id="PF01373">
    <property type="entry name" value="Glyco_hydro_14"/>
    <property type="match status" value="2"/>
</dbReference>
<accession>A0ABW4XLG8</accession>
<dbReference type="RefSeq" id="WP_345340962.1">
    <property type="nucleotide sequence ID" value="NZ_BAABLI010000017.1"/>
</dbReference>
<dbReference type="SUPFAM" id="SSF51445">
    <property type="entry name" value="(Trans)glycosidases"/>
    <property type="match status" value="2"/>
</dbReference>
<comment type="similarity">
    <text evidence="2 8">Belongs to the glycosyl hydrolase 14 family.</text>
</comment>
<dbReference type="InterPro" id="IPR017853">
    <property type="entry name" value="GH"/>
</dbReference>
<keyword evidence="6 8" id="KW-0326">Glycosidase</keyword>
<dbReference type="PRINTS" id="PR00750">
    <property type="entry name" value="BETAAMYLASE"/>
</dbReference>
<dbReference type="EMBL" id="JBHUHT010000011">
    <property type="protein sequence ID" value="MFD2096027.1"/>
    <property type="molecule type" value="Genomic_DNA"/>
</dbReference>
<evidence type="ECO:0000256" key="8">
    <source>
        <dbReference type="RuleBase" id="RU000509"/>
    </source>
</evidence>
<protein>
    <recommendedName>
        <fullName evidence="3 8">Beta-amylase</fullName>
        <ecNumber evidence="3 8">3.2.1.2</ecNumber>
    </recommendedName>
</protein>
<gene>
    <name evidence="9" type="ORF">ACFSJ3_08530</name>
</gene>
<keyword evidence="10" id="KW-1185">Reference proteome</keyword>
<name>A0ABW4XLG8_9GAMM</name>
<proteinExistence type="inferred from homology"/>
<evidence type="ECO:0000313" key="10">
    <source>
        <dbReference type="Proteomes" id="UP001597380"/>
    </source>
</evidence>
<evidence type="ECO:0000256" key="1">
    <source>
        <dbReference type="ARBA" id="ARBA00000546"/>
    </source>
</evidence>
<organism evidence="9 10">
    <name type="scientific">Corallincola platygyrae</name>
    <dbReference type="NCBI Taxonomy" id="1193278"/>
    <lineage>
        <taxon>Bacteria</taxon>
        <taxon>Pseudomonadati</taxon>
        <taxon>Pseudomonadota</taxon>
        <taxon>Gammaproteobacteria</taxon>
        <taxon>Alteromonadales</taxon>
        <taxon>Psychromonadaceae</taxon>
        <taxon>Corallincola</taxon>
    </lineage>
</organism>
<dbReference type="InterPro" id="IPR018238">
    <property type="entry name" value="Glyco_hydro_14_CS"/>
</dbReference>
<reference evidence="10" key="1">
    <citation type="journal article" date="2019" name="Int. J. Syst. Evol. Microbiol.">
        <title>The Global Catalogue of Microorganisms (GCM) 10K type strain sequencing project: providing services to taxonomists for standard genome sequencing and annotation.</title>
        <authorList>
            <consortium name="The Broad Institute Genomics Platform"/>
            <consortium name="The Broad Institute Genome Sequencing Center for Infectious Disease"/>
            <person name="Wu L."/>
            <person name="Ma J."/>
        </authorList>
    </citation>
    <scope>NUCLEOTIDE SEQUENCE [LARGE SCALE GENOMIC DNA]</scope>
    <source>
        <strain evidence="10">CGMCC 1.10992</strain>
    </source>
</reference>
<evidence type="ECO:0000256" key="6">
    <source>
        <dbReference type="ARBA" id="ARBA00023295"/>
    </source>
</evidence>
<dbReference type="InterPro" id="IPR001554">
    <property type="entry name" value="Glyco_hydro_14"/>
</dbReference>
<dbReference type="PROSITE" id="PS00679">
    <property type="entry name" value="BETA_AMYLASE_2"/>
    <property type="match status" value="1"/>
</dbReference>
<keyword evidence="4 8" id="KW-0378">Hydrolase</keyword>
<comment type="catalytic activity">
    <reaction evidence="1 8">
        <text>Hydrolysis of (1-&gt;4)-alpha-D-glucosidic linkages in polysaccharides so as to remove successive maltose units from the non-reducing ends of the chains.</text>
        <dbReference type="EC" id="3.2.1.2"/>
    </reaction>
</comment>
<sequence length="906" mass="103285">MAQSHSPARIWVHAPASLHRIINGLPNQTSHRQALASQLTTAKKQGVDGIIVPISWRTIAPFHPANVEDKARWQGYLTLFKLIKKAGLEIVPEFNFGATGVLEAGTPHLLPDWFWGRFSGDAASTWPQDSLKYVDAYGNDSVSAPSLWATDLFYPYIQQWLTAFFKFADKYVDSIPQLLFGAGPNGELRYPLIDAVIDRKVCYQLGVFGTLAEQAFGEGITKKYGSTEAWQNAWQQGELTHREALELAQRQLDDYFSEETEDLPANEELPLPLADFYDWYQSQLVDFSAELLSRLNDTCPSHWQCQLGLRLPLALNQQHKQDHKQQMAFTGLSLHRDNSIHLPLFERLEQHLSPEVKQRLSLWLSGIEQTLEHQEIQSWLGRANELGLSLFVENRHPDALDDHLVWDKLMQKTLQHAGLAGWVLRDLDSALDTEQAGAARLRQLGRVKHGQGQIGQSLSRKIFRVMGPLHLKVANQKMMLEEENWTEFEQEIRQLRKVGVSAVSTDLWWGLIEGRQPGRFDWSYYDKVVEILAANEMHWVPILSFHQAGGNVNDDFMQTIPLWLWGKLIEKHDELESVRDLQYVSETGDASMEYVSLWADEFVLPFYRQFMEAFRDHYQHRAHMIDEINVSMGPAGELRYPSYNAHDWGDYPNRGTLQCFSRLAKKRWVEHLKSKFRSVKALNYAFSSNHKSFETAGMPDPDELFANKQYLYSSWGREFLTWYQEELIAHGNRILACSAEVFSGGGMEKVTLGVKVPGIHWEISDPAMPRAAEITAGLVAPHPELGPRNRGEYVKLIGELIPSELRERVALHFTCLEMVNKDYEGYSRAEDLVNWVADAAAELGVELMGENALGGELYGKQGWQQIARALNRQPGFGGITLLRMQNLFDDHPTPMKELVKLINQAQ</sequence>
<evidence type="ECO:0000256" key="2">
    <source>
        <dbReference type="ARBA" id="ARBA00005652"/>
    </source>
</evidence>
<evidence type="ECO:0000256" key="4">
    <source>
        <dbReference type="ARBA" id="ARBA00022801"/>
    </source>
</evidence>
<dbReference type="PANTHER" id="PTHR31352:SF1">
    <property type="entry name" value="BETA-AMYLASE 3, CHLOROPLASTIC"/>
    <property type="match status" value="1"/>
</dbReference>
<dbReference type="PANTHER" id="PTHR31352">
    <property type="entry name" value="BETA-AMYLASE 1, CHLOROPLASTIC"/>
    <property type="match status" value="1"/>
</dbReference>
<comment type="caution">
    <text evidence="9">The sequence shown here is derived from an EMBL/GenBank/DDBJ whole genome shotgun (WGS) entry which is preliminary data.</text>
</comment>
<evidence type="ECO:0000256" key="3">
    <source>
        <dbReference type="ARBA" id="ARBA00012594"/>
    </source>
</evidence>
<dbReference type="EC" id="3.2.1.2" evidence="3 8"/>
<evidence type="ECO:0000256" key="5">
    <source>
        <dbReference type="ARBA" id="ARBA00023277"/>
    </source>
</evidence>
<keyword evidence="5 8" id="KW-0119">Carbohydrate metabolism</keyword>
<keyword evidence="7 8" id="KW-0624">Polysaccharide degradation</keyword>
<dbReference type="Gene3D" id="3.20.20.80">
    <property type="entry name" value="Glycosidases"/>
    <property type="match status" value="2"/>
</dbReference>
<evidence type="ECO:0000256" key="7">
    <source>
        <dbReference type="ARBA" id="ARBA00023326"/>
    </source>
</evidence>
<dbReference type="Proteomes" id="UP001597380">
    <property type="component" value="Unassembled WGS sequence"/>
</dbReference>